<evidence type="ECO:0000313" key="1">
    <source>
        <dbReference type="EMBL" id="GBM08763.1"/>
    </source>
</evidence>
<comment type="caution">
    <text evidence="1">The sequence shown here is derived from an EMBL/GenBank/DDBJ whole genome shotgun (WGS) entry which is preliminary data.</text>
</comment>
<proteinExistence type="predicted"/>
<dbReference type="EMBL" id="BGPR01000261">
    <property type="protein sequence ID" value="GBM08763.1"/>
    <property type="molecule type" value="Genomic_DNA"/>
</dbReference>
<name>A0A4Y2CWI7_ARAVE</name>
<evidence type="ECO:0000313" key="2">
    <source>
        <dbReference type="Proteomes" id="UP000499080"/>
    </source>
</evidence>
<gene>
    <name evidence="1" type="ORF">AVEN_965_1</name>
</gene>
<dbReference type="Proteomes" id="UP000499080">
    <property type="component" value="Unassembled WGS sequence"/>
</dbReference>
<organism evidence="1 2">
    <name type="scientific">Araneus ventricosus</name>
    <name type="common">Orbweaver spider</name>
    <name type="synonym">Epeira ventricosa</name>
    <dbReference type="NCBI Taxonomy" id="182803"/>
    <lineage>
        <taxon>Eukaryota</taxon>
        <taxon>Metazoa</taxon>
        <taxon>Ecdysozoa</taxon>
        <taxon>Arthropoda</taxon>
        <taxon>Chelicerata</taxon>
        <taxon>Arachnida</taxon>
        <taxon>Araneae</taxon>
        <taxon>Araneomorphae</taxon>
        <taxon>Entelegynae</taxon>
        <taxon>Araneoidea</taxon>
        <taxon>Araneidae</taxon>
        <taxon>Araneus</taxon>
    </lineage>
</organism>
<reference evidence="1 2" key="1">
    <citation type="journal article" date="2019" name="Sci. Rep.">
        <title>Orb-weaving spider Araneus ventricosus genome elucidates the spidroin gene catalogue.</title>
        <authorList>
            <person name="Kono N."/>
            <person name="Nakamura H."/>
            <person name="Ohtoshi R."/>
            <person name="Moran D.A.P."/>
            <person name="Shinohara A."/>
            <person name="Yoshida Y."/>
            <person name="Fujiwara M."/>
            <person name="Mori M."/>
            <person name="Tomita M."/>
            <person name="Arakawa K."/>
        </authorList>
    </citation>
    <scope>NUCLEOTIDE SEQUENCE [LARGE SCALE GENOMIC DNA]</scope>
</reference>
<accession>A0A4Y2CWI7</accession>
<dbReference type="AlphaFoldDB" id="A0A4Y2CWI7"/>
<protein>
    <submittedName>
        <fullName evidence="1">Uncharacterized protein</fullName>
    </submittedName>
</protein>
<sequence>MSPKISSLKEVIFSYFLGRLWLSGYVSVTGPKGFRLETRFHRRTAVYVTLVLVKSDVVDQMQMCGEEVWGWERHLKCRPRRLTSVQSYEVRRPCYSETGH</sequence>
<keyword evidence="2" id="KW-1185">Reference proteome</keyword>